<organism evidence="5 6">
    <name type="scientific">Besnoitia besnoiti</name>
    <name type="common">Apicomplexan protozoan</name>
    <dbReference type="NCBI Taxonomy" id="94643"/>
    <lineage>
        <taxon>Eukaryota</taxon>
        <taxon>Sar</taxon>
        <taxon>Alveolata</taxon>
        <taxon>Apicomplexa</taxon>
        <taxon>Conoidasida</taxon>
        <taxon>Coccidia</taxon>
        <taxon>Eucoccidiorida</taxon>
        <taxon>Eimeriorina</taxon>
        <taxon>Sarcocystidae</taxon>
        <taxon>Besnoitia</taxon>
    </lineage>
</organism>
<keyword evidence="1 3" id="KW-0853">WD repeat</keyword>
<protein>
    <submittedName>
        <fullName evidence="5">WD domain, G-beta repeat-containing protein</fullName>
    </submittedName>
</protein>
<evidence type="ECO:0000256" key="2">
    <source>
        <dbReference type="ARBA" id="ARBA00022737"/>
    </source>
</evidence>
<evidence type="ECO:0000313" key="5">
    <source>
        <dbReference type="EMBL" id="PFH35630.1"/>
    </source>
</evidence>
<dbReference type="SUPFAM" id="SSF50978">
    <property type="entry name" value="WD40 repeat-like"/>
    <property type="match status" value="1"/>
</dbReference>
<dbReference type="EMBL" id="NWUJ01000004">
    <property type="protein sequence ID" value="PFH35630.1"/>
    <property type="molecule type" value="Genomic_DNA"/>
</dbReference>
<dbReference type="Gene3D" id="2.130.10.10">
    <property type="entry name" value="YVTN repeat-like/Quinoprotein amine dehydrogenase"/>
    <property type="match status" value="3"/>
</dbReference>
<name>A0A2A9MJQ2_BESBE</name>
<dbReference type="PROSITE" id="PS50294">
    <property type="entry name" value="WD_REPEATS_REGION"/>
    <property type="match status" value="2"/>
</dbReference>
<dbReference type="PROSITE" id="PS50082">
    <property type="entry name" value="WD_REPEATS_2"/>
    <property type="match status" value="3"/>
</dbReference>
<comment type="caution">
    <text evidence="5">The sequence shown here is derived from an EMBL/GenBank/DDBJ whole genome shotgun (WGS) entry which is preliminary data.</text>
</comment>
<dbReference type="PANTHER" id="PTHR22838:SF0">
    <property type="entry name" value="WD REPEAT-CONTAINING PROTEIN 26"/>
    <property type="match status" value="1"/>
</dbReference>
<dbReference type="InterPro" id="IPR001680">
    <property type="entry name" value="WD40_rpt"/>
</dbReference>
<dbReference type="GeneID" id="40310210"/>
<feature type="repeat" description="WD" evidence="3">
    <location>
        <begin position="795"/>
        <end position="829"/>
    </location>
</feature>
<feature type="repeat" description="WD" evidence="3">
    <location>
        <begin position="409"/>
        <end position="444"/>
    </location>
</feature>
<evidence type="ECO:0000256" key="1">
    <source>
        <dbReference type="ARBA" id="ARBA00022574"/>
    </source>
</evidence>
<dbReference type="SMART" id="SM00320">
    <property type="entry name" value="WD40"/>
    <property type="match status" value="6"/>
</dbReference>
<evidence type="ECO:0000313" key="6">
    <source>
        <dbReference type="Proteomes" id="UP000224006"/>
    </source>
</evidence>
<dbReference type="PANTHER" id="PTHR22838">
    <property type="entry name" value="WD REPEAT PROTEIN 26-RELATED"/>
    <property type="match status" value="1"/>
</dbReference>
<dbReference type="STRING" id="94643.A0A2A9MJQ2"/>
<dbReference type="Proteomes" id="UP000224006">
    <property type="component" value="Chromosome IV"/>
</dbReference>
<dbReference type="Pfam" id="PF23627">
    <property type="entry name" value="LisH_WDR26"/>
    <property type="match status" value="1"/>
</dbReference>
<evidence type="ECO:0000256" key="4">
    <source>
        <dbReference type="SAM" id="MobiDB-lite"/>
    </source>
</evidence>
<dbReference type="SMART" id="SM00667">
    <property type="entry name" value="LisH"/>
    <property type="match status" value="1"/>
</dbReference>
<feature type="compositionally biased region" description="Basic and acidic residues" evidence="4">
    <location>
        <begin position="860"/>
        <end position="873"/>
    </location>
</feature>
<proteinExistence type="predicted"/>
<feature type="region of interest" description="Disordered" evidence="4">
    <location>
        <begin position="847"/>
        <end position="873"/>
    </location>
</feature>
<feature type="repeat" description="WD" evidence="3">
    <location>
        <begin position="570"/>
        <end position="611"/>
    </location>
</feature>
<dbReference type="InterPro" id="IPR036322">
    <property type="entry name" value="WD40_repeat_dom_sf"/>
</dbReference>
<feature type="region of interest" description="Disordered" evidence="4">
    <location>
        <begin position="1"/>
        <end position="35"/>
    </location>
</feature>
<evidence type="ECO:0000256" key="3">
    <source>
        <dbReference type="PROSITE-ProRule" id="PRU00221"/>
    </source>
</evidence>
<feature type="compositionally biased region" description="Polar residues" evidence="4">
    <location>
        <begin position="1"/>
        <end position="13"/>
    </location>
</feature>
<dbReference type="InterPro" id="IPR006594">
    <property type="entry name" value="LisH"/>
</dbReference>
<feature type="compositionally biased region" description="Basic and acidic residues" evidence="4">
    <location>
        <begin position="23"/>
        <end position="35"/>
    </location>
</feature>
<feature type="region of interest" description="Disordered" evidence="4">
    <location>
        <begin position="484"/>
        <end position="541"/>
    </location>
</feature>
<dbReference type="Pfam" id="PF00400">
    <property type="entry name" value="WD40"/>
    <property type="match status" value="5"/>
</dbReference>
<dbReference type="AlphaFoldDB" id="A0A2A9MJQ2"/>
<dbReference type="InterPro" id="IPR051350">
    <property type="entry name" value="WD_repeat-ST_regulator"/>
</dbReference>
<dbReference type="PROSITE" id="PS50896">
    <property type="entry name" value="LISH"/>
    <property type="match status" value="1"/>
</dbReference>
<dbReference type="KEGG" id="bbes:BESB_052810"/>
<feature type="compositionally biased region" description="Basic and acidic residues" evidence="4">
    <location>
        <begin position="519"/>
        <end position="536"/>
    </location>
</feature>
<sequence length="873" mass="94772">MQTSSCNGGQLTAGSVRGGLSGAREDQRGKTPHDDFARERRWRGFSRREVVTLILQCMSELGYHNAVKTLEEESGFFLEDPSITVLHEAVLQGKWVDVQTHLNALPLRPQIRKACWFLAVEQKYFEALVRGDEGEAIRCLREELQPAVFDSSTSRRLQACSALLMQSEPGALLENLSVLSDTLRSNLWLRMKHLLPPTLSLPNSRLAVLLAYALQHQTLMCLFHNTNTSLESYSLLHDHHCHHYDPCSLSLPLGALHGPLPGAGDVGQWGGGQLRGEATALKHAHIHHAPAAHAEEAYRRSRRGAAASGEAATAALLGTDVKPSAASPSALAGGSPRTAAARESFALASPSLSQGYAATAPVPALSGYNPRRVSANGSVSGTVGSTERDFVSGPVCGRSSLPVYLDRSLEAHTDEVWVVAASPVTGCFFASGSKDRSIAVWRVQPKARLPFSSRSLSGAAISDAAPGHPTGCCVTADKESGLAAADDPGGDLGTSSSFLRHRSDSAAPRGSSSSGTQDRTPRQRNGERRNGMRLGDDQQEGCPRASELAVCAFDEEDAEVEEVCELLWQSVGHDDAVAYIAWSRDERMLASGGQDGYVCVWDRENGRAPLARINAHSQAVTAVGWLKGSNALVSGGSDKKVALCSLAYGDGSSGTRGWHITCDFTWALGCRVQDLAVLRDGLRIICVTQDKQLRILDTKHRVEMISIPFTEVIYSVCASALSNQFLIHFADARPVVRLWDVDERRSVQRYRGHKQGCYVIRSTFGGVNEAFVVSGSEDSQVYIWHRFYGSLLFVLSGHASTVNAVAWPHHNGGLWMVSASDDHVILFWQGRRRKTFHFFLSASEDETDENVQHPGTALQDQEKTRVDGAHSDR</sequence>
<feature type="compositionally biased region" description="Low complexity" evidence="4">
    <location>
        <begin position="505"/>
        <end position="515"/>
    </location>
</feature>
<gene>
    <name evidence="5" type="ORF">BESB_052810</name>
</gene>
<dbReference type="InterPro" id="IPR015943">
    <property type="entry name" value="WD40/YVTN_repeat-like_dom_sf"/>
</dbReference>
<reference evidence="5 6" key="1">
    <citation type="submission" date="2017-09" db="EMBL/GenBank/DDBJ databases">
        <title>Genome sequencing of Besnoitia besnoiti strain Bb-Ger1.</title>
        <authorList>
            <person name="Schares G."/>
            <person name="Venepally P."/>
            <person name="Lorenzi H.A."/>
        </authorList>
    </citation>
    <scope>NUCLEOTIDE SEQUENCE [LARGE SCALE GENOMIC DNA]</scope>
    <source>
        <strain evidence="5 6">Bb-Ger1</strain>
    </source>
</reference>
<dbReference type="OrthoDB" id="972532at2759"/>
<accession>A0A2A9MJQ2</accession>
<keyword evidence="2" id="KW-0677">Repeat</keyword>
<keyword evidence="6" id="KW-1185">Reference proteome</keyword>
<dbReference type="RefSeq" id="XP_029219639.1">
    <property type="nucleotide sequence ID" value="XM_029363716.1"/>
</dbReference>
<dbReference type="VEuPathDB" id="ToxoDB:BESB_052810"/>